<reference evidence="2" key="1">
    <citation type="submission" date="2015-09" db="EMBL/GenBank/DDBJ databases">
        <authorList>
            <person name="Daims H."/>
        </authorList>
    </citation>
    <scope>NUCLEOTIDE SEQUENCE [LARGE SCALE GENOMIC DNA]</scope>
</reference>
<sequence>MSGLMSADDVFAKAEAAAVAATGPDERALQIDYAVLKENVRAALGDRKVALCHVNKFLPEGYEDQGRFNMVLLTAGNVVFDMVIGDSYFRYDVVSVGRLDKVQLIDAVWDNREKRREEPFLSLRLMHGDEAHLLLALDDDERKSVLAFARAVTDARNPER</sequence>
<evidence type="ECO:0000313" key="2">
    <source>
        <dbReference type="Proteomes" id="UP000066284"/>
    </source>
</evidence>
<dbReference type="EMBL" id="LN885086">
    <property type="protein sequence ID" value="CUQ66875.1"/>
    <property type="molecule type" value="Genomic_DNA"/>
</dbReference>
<dbReference type="STRING" id="1715989.NITINOP_1903"/>
<organism evidence="1 2">
    <name type="scientific">Candidatus Nitrospira inopinata</name>
    <dbReference type="NCBI Taxonomy" id="1715989"/>
    <lineage>
        <taxon>Bacteria</taxon>
        <taxon>Pseudomonadati</taxon>
        <taxon>Nitrospirota</taxon>
        <taxon>Nitrospiria</taxon>
        <taxon>Nitrospirales</taxon>
        <taxon>Nitrospiraceae</taxon>
        <taxon>Nitrospira</taxon>
    </lineage>
</organism>
<dbReference type="OrthoDB" id="9784242at2"/>
<evidence type="ECO:0000313" key="1">
    <source>
        <dbReference type="EMBL" id="CUQ66875.1"/>
    </source>
</evidence>
<dbReference type="AlphaFoldDB" id="A0A0S4KWS4"/>
<name>A0A0S4KWS4_9BACT</name>
<dbReference type="Proteomes" id="UP000066284">
    <property type="component" value="Chromosome 1"/>
</dbReference>
<accession>A0A0S4KWS4</accession>
<proteinExistence type="predicted"/>
<gene>
    <name evidence="1" type="ORF">NITINOP_1903</name>
</gene>
<protein>
    <recommendedName>
        <fullName evidence="3">YokE-like PH domain-containing protein</fullName>
    </recommendedName>
</protein>
<dbReference type="RefSeq" id="WP_062484826.1">
    <property type="nucleotide sequence ID" value="NZ_LN885086.1"/>
</dbReference>
<keyword evidence="2" id="KW-1185">Reference proteome</keyword>
<evidence type="ECO:0008006" key="3">
    <source>
        <dbReference type="Google" id="ProtNLM"/>
    </source>
</evidence>
<dbReference type="KEGG" id="nio:NITINOP_1903"/>